<evidence type="ECO:0000313" key="1">
    <source>
        <dbReference type="EMBL" id="KIJ59537.1"/>
    </source>
</evidence>
<proteinExistence type="predicted"/>
<dbReference type="OrthoDB" id="3269001at2759"/>
<dbReference type="AlphaFoldDB" id="A0A0C9W9I2"/>
<gene>
    <name evidence="1" type="ORF">HYDPIDRAFT_33065</name>
</gene>
<dbReference type="HOGENOM" id="CLU_1031019_0_0_1"/>
<reference evidence="1 2" key="1">
    <citation type="submission" date="2014-04" db="EMBL/GenBank/DDBJ databases">
        <title>Evolutionary Origins and Diversification of the Mycorrhizal Mutualists.</title>
        <authorList>
            <consortium name="DOE Joint Genome Institute"/>
            <consortium name="Mycorrhizal Genomics Consortium"/>
            <person name="Kohler A."/>
            <person name="Kuo A."/>
            <person name="Nagy L.G."/>
            <person name="Floudas D."/>
            <person name="Copeland A."/>
            <person name="Barry K.W."/>
            <person name="Cichocki N."/>
            <person name="Veneault-Fourrey C."/>
            <person name="LaButti K."/>
            <person name="Lindquist E.A."/>
            <person name="Lipzen A."/>
            <person name="Lundell T."/>
            <person name="Morin E."/>
            <person name="Murat C."/>
            <person name="Riley R."/>
            <person name="Ohm R."/>
            <person name="Sun H."/>
            <person name="Tunlid A."/>
            <person name="Henrissat B."/>
            <person name="Grigoriev I.V."/>
            <person name="Hibbett D.S."/>
            <person name="Martin F."/>
        </authorList>
    </citation>
    <scope>NUCLEOTIDE SEQUENCE [LARGE SCALE GENOMIC DNA]</scope>
    <source>
        <strain evidence="1 2">MD-312</strain>
    </source>
</reference>
<sequence length="222" mass="24861">MHNLFLSLVQFHFRDLIVIDKPANQELYRFNMPPTKPINPKDLEKARGLLNSGALASSLNHINVPILKKLLEECGKLGALDPSKKNPMKKDTIQILLVTPTPASDPHPMEVDEITNEAPMEDDGLLGNDIVEDCKVLNEKQQKKKTSNEPLMNGEINEIQAHLRAIKRPAWNRGPPTNLGDAEHGKLKAEQWRSVVEFDLPVILYRMWGAGNSSAEESEMSS</sequence>
<name>A0A0C9W9I2_9AGAM</name>
<evidence type="ECO:0000313" key="2">
    <source>
        <dbReference type="Proteomes" id="UP000053820"/>
    </source>
</evidence>
<organism evidence="1 2">
    <name type="scientific">Hydnomerulius pinastri MD-312</name>
    <dbReference type="NCBI Taxonomy" id="994086"/>
    <lineage>
        <taxon>Eukaryota</taxon>
        <taxon>Fungi</taxon>
        <taxon>Dikarya</taxon>
        <taxon>Basidiomycota</taxon>
        <taxon>Agaricomycotina</taxon>
        <taxon>Agaricomycetes</taxon>
        <taxon>Agaricomycetidae</taxon>
        <taxon>Boletales</taxon>
        <taxon>Boletales incertae sedis</taxon>
        <taxon>Leucogyrophana</taxon>
    </lineage>
</organism>
<accession>A0A0C9W9I2</accession>
<protein>
    <submittedName>
        <fullName evidence="1">Uncharacterized protein</fullName>
    </submittedName>
</protein>
<dbReference type="EMBL" id="KN839885">
    <property type="protein sequence ID" value="KIJ59537.1"/>
    <property type="molecule type" value="Genomic_DNA"/>
</dbReference>
<keyword evidence="2" id="KW-1185">Reference proteome</keyword>
<dbReference type="Proteomes" id="UP000053820">
    <property type="component" value="Unassembled WGS sequence"/>
</dbReference>